<keyword evidence="3" id="KW-1185">Reference proteome</keyword>
<name>A0ABW8C8D1_9ACTN</name>
<dbReference type="PROSITE" id="PS50075">
    <property type="entry name" value="CARRIER"/>
    <property type="match status" value="1"/>
</dbReference>
<comment type="caution">
    <text evidence="2">The sequence shown here is derived from an EMBL/GenBank/DDBJ whole genome shotgun (WGS) entry which is preliminary data.</text>
</comment>
<evidence type="ECO:0000313" key="2">
    <source>
        <dbReference type="EMBL" id="MFI9102694.1"/>
    </source>
</evidence>
<organism evidence="2 3">
    <name type="scientific">Streptomyces fildesensis</name>
    <dbReference type="NCBI Taxonomy" id="375757"/>
    <lineage>
        <taxon>Bacteria</taxon>
        <taxon>Bacillati</taxon>
        <taxon>Actinomycetota</taxon>
        <taxon>Actinomycetes</taxon>
        <taxon>Kitasatosporales</taxon>
        <taxon>Streptomycetaceae</taxon>
        <taxon>Streptomyces</taxon>
    </lineage>
</organism>
<gene>
    <name evidence="2" type="ORF">ACIGXA_19455</name>
</gene>
<dbReference type="Gene3D" id="1.10.1200.10">
    <property type="entry name" value="ACP-like"/>
    <property type="match status" value="1"/>
</dbReference>
<feature type="domain" description="Carrier" evidence="1">
    <location>
        <begin position="1"/>
        <end position="76"/>
    </location>
</feature>
<protein>
    <submittedName>
        <fullName evidence="2">Phosphopantetheine-binding protein</fullName>
    </submittedName>
</protein>
<dbReference type="EMBL" id="JBITYG010000005">
    <property type="protein sequence ID" value="MFI9102694.1"/>
    <property type="molecule type" value="Genomic_DNA"/>
</dbReference>
<sequence>MAALVSRLAETLPEARGAALQETDDLRQFAGFDSLGILETLVWLESEFDITIPDEDLDVENFQSVGRMADFVLTHR</sequence>
<evidence type="ECO:0000313" key="3">
    <source>
        <dbReference type="Proteomes" id="UP001614394"/>
    </source>
</evidence>
<evidence type="ECO:0000259" key="1">
    <source>
        <dbReference type="PROSITE" id="PS50075"/>
    </source>
</evidence>
<dbReference type="Pfam" id="PF00550">
    <property type="entry name" value="PP-binding"/>
    <property type="match status" value="1"/>
</dbReference>
<dbReference type="SUPFAM" id="SSF47336">
    <property type="entry name" value="ACP-like"/>
    <property type="match status" value="1"/>
</dbReference>
<proteinExistence type="predicted"/>
<dbReference type="RefSeq" id="WP_399650675.1">
    <property type="nucleotide sequence ID" value="NZ_JBITYG010000005.1"/>
</dbReference>
<dbReference type="InterPro" id="IPR036736">
    <property type="entry name" value="ACP-like_sf"/>
</dbReference>
<dbReference type="InterPro" id="IPR009081">
    <property type="entry name" value="PP-bd_ACP"/>
</dbReference>
<dbReference type="Proteomes" id="UP001614394">
    <property type="component" value="Unassembled WGS sequence"/>
</dbReference>
<reference evidence="2 3" key="1">
    <citation type="submission" date="2024-10" db="EMBL/GenBank/DDBJ databases">
        <title>The Natural Products Discovery Center: Release of the First 8490 Sequenced Strains for Exploring Actinobacteria Biosynthetic Diversity.</title>
        <authorList>
            <person name="Kalkreuter E."/>
            <person name="Kautsar S.A."/>
            <person name="Yang D."/>
            <person name="Bader C.D."/>
            <person name="Teijaro C.N."/>
            <person name="Fluegel L."/>
            <person name="Davis C.M."/>
            <person name="Simpson J.R."/>
            <person name="Lauterbach L."/>
            <person name="Steele A.D."/>
            <person name="Gui C."/>
            <person name="Meng S."/>
            <person name="Li G."/>
            <person name="Viehrig K."/>
            <person name="Ye F."/>
            <person name="Su P."/>
            <person name="Kiefer A.F."/>
            <person name="Nichols A."/>
            <person name="Cepeda A.J."/>
            <person name="Yan W."/>
            <person name="Fan B."/>
            <person name="Jiang Y."/>
            <person name="Adhikari A."/>
            <person name="Zheng C.-J."/>
            <person name="Schuster L."/>
            <person name="Cowan T.M."/>
            <person name="Smanski M.J."/>
            <person name="Chevrette M.G."/>
            <person name="De Carvalho L.P.S."/>
            <person name="Shen B."/>
        </authorList>
    </citation>
    <scope>NUCLEOTIDE SEQUENCE [LARGE SCALE GENOMIC DNA]</scope>
    <source>
        <strain evidence="2 3">NPDC053399</strain>
    </source>
</reference>
<accession>A0ABW8C8D1</accession>